<proteinExistence type="predicted"/>
<protein>
    <submittedName>
        <fullName evidence="2">Uncharacterized protein</fullName>
    </submittedName>
</protein>
<reference evidence="2 3" key="1">
    <citation type="submission" date="2017-12" db="EMBL/GenBank/DDBJ databases">
        <title>Comparative genomics of Botrytis spp.</title>
        <authorList>
            <person name="Valero-Jimenez C.A."/>
            <person name="Tapia P."/>
            <person name="Veloso J."/>
            <person name="Silva-Moreno E."/>
            <person name="Staats M."/>
            <person name="Valdes J.H."/>
            <person name="Van Kan J.A.L."/>
        </authorList>
    </citation>
    <scope>NUCLEOTIDE SEQUENCE [LARGE SCALE GENOMIC DNA]</scope>
    <source>
        <strain evidence="2 3">MUCL11595</strain>
    </source>
</reference>
<dbReference type="EMBL" id="PQXN01000658">
    <property type="protein sequence ID" value="TGO44008.1"/>
    <property type="molecule type" value="Genomic_DNA"/>
</dbReference>
<evidence type="ECO:0000256" key="1">
    <source>
        <dbReference type="SAM" id="MobiDB-lite"/>
    </source>
</evidence>
<gene>
    <name evidence="2" type="ORF">BCON_0660g00020</name>
</gene>
<dbReference type="AlphaFoldDB" id="A0A4Z1H4T7"/>
<organism evidence="2 3">
    <name type="scientific">Botryotinia convoluta</name>
    <dbReference type="NCBI Taxonomy" id="54673"/>
    <lineage>
        <taxon>Eukaryota</taxon>
        <taxon>Fungi</taxon>
        <taxon>Dikarya</taxon>
        <taxon>Ascomycota</taxon>
        <taxon>Pezizomycotina</taxon>
        <taxon>Leotiomycetes</taxon>
        <taxon>Helotiales</taxon>
        <taxon>Sclerotiniaceae</taxon>
        <taxon>Botryotinia</taxon>
    </lineage>
</organism>
<evidence type="ECO:0000313" key="2">
    <source>
        <dbReference type="EMBL" id="TGO44008.1"/>
    </source>
</evidence>
<dbReference type="OrthoDB" id="3529580at2759"/>
<accession>A0A4Z1H4T7</accession>
<feature type="region of interest" description="Disordered" evidence="1">
    <location>
        <begin position="101"/>
        <end position="120"/>
    </location>
</feature>
<sequence length="182" mass="20215">MVRCNVAKGDLVTGRELGHLGKTHGIKDTKPTKRSKTTQCPSIFRRFKDAISWNGGDGHRLWKEYSAEPILNESTMRALLKVEGDLLRVVFSEDNVPARYKHPKSQVTTSKLPPETSPTTQSDIVYEHKVFGPSIAQEKADASTVCSVRILTVKSCDPLTYIKSHNTEDKIPELAVGDELVP</sequence>
<feature type="compositionally biased region" description="Polar residues" evidence="1">
    <location>
        <begin position="105"/>
        <end position="120"/>
    </location>
</feature>
<dbReference type="Proteomes" id="UP000297527">
    <property type="component" value="Unassembled WGS sequence"/>
</dbReference>
<name>A0A4Z1H4T7_9HELO</name>
<comment type="caution">
    <text evidence="2">The sequence shown here is derived from an EMBL/GenBank/DDBJ whole genome shotgun (WGS) entry which is preliminary data.</text>
</comment>
<evidence type="ECO:0000313" key="3">
    <source>
        <dbReference type="Proteomes" id="UP000297527"/>
    </source>
</evidence>
<keyword evidence="3" id="KW-1185">Reference proteome</keyword>